<reference evidence="2 3" key="1">
    <citation type="journal article" date="2012" name="Nat. Commun.">
        <title>A multi-omic map of the lipid-producing yeast Rhodosporidium toruloides.</title>
        <authorList>
            <person name="Zhu Z."/>
            <person name="Zhang S."/>
            <person name="Liu H."/>
            <person name="Shen H."/>
            <person name="Lin X."/>
            <person name="Yang F."/>
            <person name="Zhou Y.J."/>
            <person name="Jin G."/>
            <person name="Ye M."/>
            <person name="Zou H."/>
            <person name="Zou H."/>
            <person name="Zhao Z.K."/>
        </authorList>
    </citation>
    <scope>NUCLEOTIDE SEQUENCE [LARGE SCALE GENOMIC DNA]</scope>
    <source>
        <strain evidence="2 3">NP11</strain>
    </source>
</reference>
<dbReference type="GeneID" id="27369565"/>
<organism evidence="2 3">
    <name type="scientific">Rhodotorula toruloides (strain NP11)</name>
    <name type="common">Yeast</name>
    <name type="synonym">Rhodosporidium toruloides</name>
    <dbReference type="NCBI Taxonomy" id="1130832"/>
    <lineage>
        <taxon>Eukaryota</taxon>
        <taxon>Fungi</taxon>
        <taxon>Dikarya</taxon>
        <taxon>Basidiomycota</taxon>
        <taxon>Pucciniomycotina</taxon>
        <taxon>Microbotryomycetes</taxon>
        <taxon>Sporidiobolales</taxon>
        <taxon>Sporidiobolaceae</taxon>
        <taxon>Rhodotorula</taxon>
    </lineage>
</organism>
<gene>
    <name evidence="2" type="ORF">RHTO_05552</name>
</gene>
<feature type="region of interest" description="Disordered" evidence="1">
    <location>
        <begin position="283"/>
        <end position="331"/>
    </location>
</feature>
<evidence type="ECO:0000256" key="1">
    <source>
        <dbReference type="SAM" id="MobiDB-lite"/>
    </source>
</evidence>
<accession>M7WLU7</accession>
<feature type="compositionally biased region" description="Polar residues" evidence="1">
    <location>
        <begin position="256"/>
        <end position="265"/>
    </location>
</feature>
<dbReference type="EMBL" id="KB722675">
    <property type="protein sequence ID" value="EMS18805.1"/>
    <property type="molecule type" value="Genomic_DNA"/>
</dbReference>
<feature type="compositionally biased region" description="Basic and acidic residues" evidence="1">
    <location>
        <begin position="204"/>
        <end position="217"/>
    </location>
</feature>
<evidence type="ECO:0000313" key="2">
    <source>
        <dbReference type="EMBL" id="EMS18805.1"/>
    </source>
</evidence>
<dbReference type="HOGENOM" id="CLU_050268_0_0_1"/>
<proteinExistence type="predicted"/>
<keyword evidence="3" id="KW-1185">Reference proteome</keyword>
<dbReference type="AlphaFoldDB" id="M7WLU7"/>
<name>M7WLU7_RHOT1</name>
<feature type="compositionally biased region" description="Low complexity" evidence="1">
    <location>
        <begin position="218"/>
        <end position="228"/>
    </location>
</feature>
<dbReference type="Proteomes" id="UP000016926">
    <property type="component" value="Unassembled WGS sequence"/>
</dbReference>
<protein>
    <submittedName>
        <fullName evidence="2">Uncharacterized protein</fullName>
    </submittedName>
</protein>
<dbReference type="RefSeq" id="XP_016269924.1">
    <property type="nucleotide sequence ID" value="XM_016419213.1"/>
</dbReference>
<evidence type="ECO:0000313" key="3">
    <source>
        <dbReference type="Proteomes" id="UP000016926"/>
    </source>
</evidence>
<sequence>MASALNKLTARSFRERGRRREMVQDLVDDLERLFLQGKIVEDEAKRRAFVGCFLEFPGLVKRLAKKESFLSAVGEALDWEGEMVLKERRVRTESMNMVLDRFRIPTCEALLRTFVLTPPAHPTLLKGIRTLSTIPPFQTPSPTTRIPTPPFVAEATSTPRPSTSASWIQPAEVDGRVEEADFASFSAVPYPARPSPTSFVSPRRTVERAAAAREGRRSSSGLWLSSGETKPSAEPAGLGQAPAPSSGETLPRPASSMASYTADKTSTFGRGSGLIGFLRRGLGGHRRSKSYSGGPTVLASSGEGTAVEQASEGRPAKQRGKVVLGGLGLPP</sequence>
<dbReference type="OrthoDB" id="2536635at2759"/>
<feature type="region of interest" description="Disordered" evidence="1">
    <location>
        <begin position="192"/>
        <end position="265"/>
    </location>
</feature>
<feature type="compositionally biased region" description="Polar residues" evidence="1">
    <location>
        <begin position="290"/>
        <end position="303"/>
    </location>
</feature>